<dbReference type="PhylomeDB" id="Q2RXA8"/>
<keyword evidence="9" id="KW-1185">Reference proteome</keyword>
<sequence length="344" mass="35241">MSPSPAPSAPLVLTMGDPAGVGGETALMAWAARTAGQGLPPFVMIGDVDWLAALSRRLGLGPVRAVDSLEEGPGVFDQALPVLVEPLAVPAQAGKGDPANGRAVIAAIERAVALVAAGRAAGVVTLPINKHVLKQAGFGHPGHTEFLGALAARHWPDLPAHPVMMLACPDLKVVPVTVHLALREAIDTLDEATIVACATIVAQALTRDFAIAAPRLALAGLNPHAGESGAMGREDITIIAPAVARLRAGGIDARGPLPADTLFHAEARAGYDVALGMYHDQVLIPIKTLDFHGGVNVTLGLPFVRTSPDHGTAFDIAGRGLARPDSLIAALRLAAGMASRRSAS</sequence>
<dbReference type="GO" id="GO:0008615">
    <property type="term" value="P:pyridoxine biosynthetic process"/>
    <property type="evidence" value="ECO:0007669"/>
    <property type="project" value="UniProtKB-UniRule"/>
</dbReference>
<feature type="binding site" evidence="7">
    <location>
        <position position="287"/>
    </location>
    <ligand>
        <name>substrate</name>
    </ligand>
</feature>
<dbReference type="HOGENOM" id="CLU_040168_1_0_5"/>
<keyword evidence="1 7" id="KW-0963">Cytoplasm</keyword>
<keyword evidence="2 7" id="KW-0479">Metal-binding</keyword>
<dbReference type="GO" id="GO:0008270">
    <property type="term" value="F:zinc ion binding"/>
    <property type="evidence" value="ECO:0007669"/>
    <property type="project" value="UniProtKB-UniRule"/>
</dbReference>
<dbReference type="PANTHER" id="PTHR30004">
    <property type="entry name" value="4-HYDROXYTHREONINE-4-PHOSPHATE DEHYDROGENASE"/>
    <property type="match status" value="1"/>
</dbReference>
<dbReference type="STRING" id="269796.Rru_A0432"/>
<keyword evidence="3 7" id="KW-0521">NADP</keyword>
<dbReference type="EnsemblBacteria" id="ABC21237">
    <property type="protein sequence ID" value="ABC21237"/>
    <property type="gene ID" value="Rru_A0432"/>
</dbReference>
<dbReference type="UniPathway" id="UPA00244">
    <property type="reaction ID" value="UER00312"/>
</dbReference>
<comment type="similarity">
    <text evidence="7">Belongs to the PdxA family.</text>
</comment>
<dbReference type="InterPro" id="IPR037510">
    <property type="entry name" value="PdxA"/>
</dbReference>
<evidence type="ECO:0000313" key="8">
    <source>
        <dbReference type="EMBL" id="ABC21237.1"/>
    </source>
</evidence>
<keyword evidence="4 7" id="KW-0560">Oxidoreductase</keyword>
<proteinExistence type="inferred from homology"/>
<feature type="binding site" evidence="7">
    <location>
        <position position="279"/>
    </location>
    <ligand>
        <name>a divalent metal cation</name>
        <dbReference type="ChEBI" id="CHEBI:60240"/>
        <note>ligand shared between dimeric partners</note>
    </ligand>
</feature>
<dbReference type="GO" id="GO:0005737">
    <property type="term" value="C:cytoplasm"/>
    <property type="evidence" value="ECO:0007669"/>
    <property type="project" value="UniProtKB-SubCell"/>
</dbReference>
<accession>Q2RXA8</accession>
<keyword evidence="7" id="KW-0460">Magnesium</keyword>
<feature type="binding site" evidence="7">
    <location>
        <position position="144"/>
    </location>
    <ligand>
        <name>substrate</name>
    </ligand>
</feature>
<evidence type="ECO:0000256" key="3">
    <source>
        <dbReference type="ARBA" id="ARBA00022857"/>
    </source>
</evidence>
<feature type="binding site" evidence="7">
    <location>
        <position position="179"/>
    </location>
    <ligand>
        <name>a divalent metal cation</name>
        <dbReference type="ChEBI" id="CHEBI:60240"/>
        <note>ligand shared between dimeric partners</note>
    </ligand>
</feature>
<dbReference type="EMBL" id="CP000230">
    <property type="protein sequence ID" value="ABC21237.1"/>
    <property type="molecule type" value="Genomic_DNA"/>
</dbReference>
<dbReference type="NCBIfam" id="TIGR00557">
    <property type="entry name" value="pdxA"/>
    <property type="match status" value="1"/>
</dbReference>
<keyword evidence="7" id="KW-0862">Zinc</keyword>
<organism evidence="8 9">
    <name type="scientific">Rhodospirillum rubrum (strain ATCC 11170 / ATH 1.1.1 / DSM 467 / LMG 4362 / NCIMB 8255 / S1)</name>
    <dbReference type="NCBI Taxonomy" id="269796"/>
    <lineage>
        <taxon>Bacteria</taxon>
        <taxon>Pseudomonadati</taxon>
        <taxon>Pseudomonadota</taxon>
        <taxon>Alphaproteobacteria</taxon>
        <taxon>Rhodospirillales</taxon>
        <taxon>Rhodospirillaceae</taxon>
        <taxon>Rhodospirillum</taxon>
    </lineage>
</organism>
<dbReference type="RefSeq" id="WP_011388191.1">
    <property type="nucleotide sequence ID" value="NC_007643.1"/>
</dbReference>
<feature type="binding site" evidence="7">
    <location>
        <position position="296"/>
    </location>
    <ligand>
        <name>substrate</name>
    </ligand>
</feature>
<comment type="pathway">
    <text evidence="7">Cofactor biosynthesis; pyridoxine 5'-phosphate biosynthesis; pyridoxine 5'-phosphate from D-erythrose 4-phosphate: step 4/5.</text>
</comment>
<gene>
    <name evidence="7" type="primary">pdxA</name>
    <name evidence="8" type="ordered locus">Rru_A0432</name>
</gene>
<feature type="binding site" evidence="7">
    <location>
        <position position="224"/>
    </location>
    <ligand>
        <name>a divalent metal cation</name>
        <dbReference type="ChEBI" id="CHEBI:60240"/>
        <note>ligand shared between dimeric partners</note>
    </ligand>
</feature>
<comment type="catalytic activity">
    <reaction evidence="7">
        <text>4-(phosphooxy)-L-threonine + NAD(+) = 3-amino-2-oxopropyl phosphate + CO2 + NADH</text>
        <dbReference type="Rhea" id="RHEA:32275"/>
        <dbReference type="ChEBI" id="CHEBI:16526"/>
        <dbReference type="ChEBI" id="CHEBI:57279"/>
        <dbReference type="ChEBI" id="CHEBI:57540"/>
        <dbReference type="ChEBI" id="CHEBI:57945"/>
        <dbReference type="ChEBI" id="CHEBI:58452"/>
        <dbReference type="EC" id="1.1.1.262"/>
    </reaction>
</comment>
<dbReference type="PANTHER" id="PTHR30004:SF6">
    <property type="entry name" value="D-THREONATE 4-PHOSPHATE DEHYDROGENASE"/>
    <property type="match status" value="1"/>
</dbReference>
<evidence type="ECO:0000256" key="2">
    <source>
        <dbReference type="ARBA" id="ARBA00022723"/>
    </source>
</evidence>
<dbReference type="Gene3D" id="3.40.718.10">
    <property type="entry name" value="Isopropylmalate Dehydrogenase"/>
    <property type="match status" value="1"/>
</dbReference>
<evidence type="ECO:0000256" key="5">
    <source>
        <dbReference type="ARBA" id="ARBA00023027"/>
    </source>
</evidence>
<evidence type="ECO:0000313" key="9">
    <source>
        <dbReference type="Proteomes" id="UP000001929"/>
    </source>
</evidence>
<dbReference type="eggNOG" id="COG1995">
    <property type="taxonomic scope" value="Bacteria"/>
</dbReference>
<name>Q2RXA8_RHORT</name>
<dbReference type="Pfam" id="PF04166">
    <property type="entry name" value="PdxA"/>
    <property type="match status" value="1"/>
</dbReference>
<dbReference type="GO" id="GO:0051287">
    <property type="term" value="F:NAD binding"/>
    <property type="evidence" value="ECO:0007669"/>
    <property type="project" value="InterPro"/>
</dbReference>
<dbReference type="AlphaFoldDB" id="Q2RXA8"/>
<dbReference type="Proteomes" id="UP000001929">
    <property type="component" value="Chromosome"/>
</dbReference>
<keyword evidence="6 7" id="KW-0664">Pyridoxine biosynthesis</keyword>
<dbReference type="GO" id="GO:0050570">
    <property type="term" value="F:4-hydroxythreonine-4-phosphate dehydrogenase activity"/>
    <property type="evidence" value="ECO:0007669"/>
    <property type="project" value="UniProtKB-UniRule"/>
</dbReference>
<evidence type="ECO:0000256" key="1">
    <source>
        <dbReference type="ARBA" id="ARBA00022490"/>
    </source>
</evidence>
<dbReference type="GO" id="GO:0000287">
    <property type="term" value="F:magnesium ion binding"/>
    <property type="evidence" value="ECO:0007669"/>
    <property type="project" value="UniProtKB-UniRule"/>
</dbReference>
<dbReference type="SUPFAM" id="SSF53659">
    <property type="entry name" value="Isocitrate/Isopropylmalate dehydrogenase-like"/>
    <property type="match status" value="1"/>
</dbReference>
<dbReference type="InterPro" id="IPR005255">
    <property type="entry name" value="PdxA_fam"/>
</dbReference>
<comment type="cofactor">
    <cofactor evidence="7">
        <name>Zn(2+)</name>
        <dbReference type="ChEBI" id="CHEBI:29105"/>
    </cofactor>
    <cofactor evidence="7">
        <name>Mg(2+)</name>
        <dbReference type="ChEBI" id="CHEBI:18420"/>
    </cofactor>
    <cofactor evidence="7">
        <name>Co(2+)</name>
        <dbReference type="ChEBI" id="CHEBI:48828"/>
    </cofactor>
    <text evidence="7">Binds 1 divalent metal cation per subunit. Can use ions such as Zn(2+), Mg(2+) or Co(2+).</text>
</comment>
<comment type="function">
    <text evidence="7">Catalyzes the NAD(P)-dependent oxidation of 4-(phosphooxy)-L-threonine (HTP) into 2-amino-3-oxo-4-(phosphooxy)butyric acid which spontaneously decarboxylates to form 3-amino-2-oxopropyl phosphate (AHAP).</text>
</comment>
<keyword evidence="7" id="KW-0170">Cobalt</keyword>
<reference evidence="8 9" key="1">
    <citation type="journal article" date="2011" name="Stand. Genomic Sci.">
        <title>Complete genome sequence of Rhodospirillum rubrum type strain (S1).</title>
        <authorList>
            <person name="Munk A.C."/>
            <person name="Copeland A."/>
            <person name="Lucas S."/>
            <person name="Lapidus A."/>
            <person name="Del Rio T.G."/>
            <person name="Barry K."/>
            <person name="Detter J.C."/>
            <person name="Hammon N."/>
            <person name="Israni S."/>
            <person name="Pitluck S."/>
            <person name="Brettin T."/>
            <person name="Bruce D."/>
            <person name="Han C."/>
            <person name="Tapia R."/>
            <person name="Gilna P."/>
            <person name="Schmutz J."/>
            <person name="Larimer F."/>
            <person name="Land M."/>
            <person name="Kyrpides N.C."/>
            <person name="Mavromatis K."/>
            <person name="Richardson P."/>
            <person name="Rohde M."/>
            <person name="Goker M."/>
            <person name="Klenk H.P."/>
            <person name="Zhang Y."/>
            <person name="Roberts G.P."/>
            <person name="Reslewic S."/>
            <person name="Schwartz D.C."/>
        </authorList>
    </citation>
    <scope>NUCLEOTIDE SEQUENCE [LARGE SCALE GENOMIC DNA]</scope>
    <source>
        <strain evidence="9">ATCC 11170 / ATH 1.1.1 / DSM 467 / LMG 4362 / NCIMB 8255 / S1</strain>
    </source>
</reference>
<evidence type="ECO:0000256" key="4">
    <source>
        <dbReference type="ARBA" id="ARBA00023002"/>
    </source>
</evidence>
<dbReference type="HAMAP" id="MF_00536">
    <property type="entry name" value="PdxA"/>
    <property type="match status" value="1"/>
</dbReference>
<evidence type="ECO:0000256" key="7">
    <source>
        <dbReference type="HAMAP-Rule" id="MF_00536"/>
    </source>
</evidence>
<protein>
    <recommendedName>
        <fullName evidence="7">4-hydroxythreonine-4-phosphate dehydrogenase</fullName>
        <ecNumber evidence="7">1.1.1.262</ecNumber>
    </recommendedName>
    <alternativeName>
        <fullName evidence="7">4-(phosphohydroxy)-L-threonine dehydrogenase</fullName>
    </alternativeName>
</protein>
<feature type="binding site" evidence="7">
    <location>
        <position position="143"/>
    </location>
    <ligand>
        <name>substrate</name>
    </ligand>
</feature>
<feature type="binding site" evidence="7">
    <location>
        <position position="305"/>
    </location>
    <ligand>
        <name>substrate</name>
    </ligand>
</feature>
<dbReference type="NCBIfam" id="NF003699">
    <property type="entry name" value="PRK05312.1"/>
    <property type="match status" value="1"/>
</dbReference>
<comment type="subcellular location">
    <subcellularLocation>
        <location evidence="7">Cytoplasm</location>
    </subcellularLocation>
</comment>
<dbReference type="EC" id="1.1.1.262" evidence="7"/>
<dbReference type="GO" id="GO:0050897">
    <property type="term" value="F:cobalt ion binding"/>
    <property type="evidence" value="ECO:0007669"/>
    <property type="project" value="UniProtKB-UniRule"/>
</dbReference>
<keyword evidence="5 7" id="KW-0520">NAD</keyword>
<dbReference type="KEGG" id="rru:Rru_A0432"/>
<evidence type="ECO:0000256" key="6">
    <source>
        <dbReference type="ARBA" id="ARBA00023096"/>
    </source>
</evidence>
<comment type="miscellaneous">
    <text evidence="7">The active site is located at the dimer interface.</text>
</comment>
<dbReference type="PATRIC" id="fig|269796.9.peg.488"/>
<dbReference type="GO" id="GO:0042823">
    <property type="term" value="P:pyridoxal phosphate biosynthetic process"/>
    <property type="evidence" value="ECO:0007669"/>
    <property type="project" value="UniProtKB-UniRule"/>
</dbReference>
<comment type="subunit">
    <text evidence="7">Homodimer.</text>
</comment>